<proteinExistence type="predicted"/>
<sequence>MEALDTFSRTFLPATALAKLPGGTVTRHVQVLRRCAGDRDAVAVVARCTTARGRRNVLMLTRNRLVVTSESAVLRRVSLHLNADLHQLADVTWTPEPGRAGIQLGVTAIDGVRENFWIRLGSEAEMWRLDEALKQAFRTPLGTIEPARAATSKPAAVRTTVAVSARPELRLA</sequence>
<evidence type="ECO:0000313" key="2">
    <source>
        <dbReference type="Proteomes" id="UP001143480"/>
    </source>
</evidence>
<reference evidence="1" key="2">
    <citation type="submission" date="2023-01" db="EMBL/GenBank/DDBJ databases">
        <authorList>
            <person name="Sun Q."/>
            <person name="Evtushenko L."/>
        </authorList>
    </citation>
    <scope>NUCLEOTIDE SEQUENCE</scope>
    <source>
        <strain evidence="1">VKM Ac-1321</strain>
    </source>
</reference>
<reference evidence="1" key="1">
    <citation type="journal article" date="2014" name="Int. J. Syst. Evol. Microbiol.">
        <title>Complete genome sequence of Corynebacterium casei LMG S-19264T (=DSM 44701T), isolated from a smear-ripened cheese.</title>
        <authorList>
            <consortium name="US DOE Joint Genome Institute (JGI-PGF)"/>
            <person name="Walter F."/>
            <person name="Albersmeier A."/>
            <person name="Kalinowski J."/>
            <person name="Ruckert C."/>
        </authorList>
    </citation>
    <scope>NUCLEOTIDE SEQUENCE</scope>
    <source>
        <strain evidence="1">VKM Ac-1321</strain>
    </source>
</reference>
<dbReference type="RefSeq" id="WP_223100423.1">
    <property type="nucleotide sequence ID" value="NZ_BAAAXA010000001.1"/>
</dbReference>
<gene>
    <name evidence="1" type="ORF">GCM10017581_006880</name>
</gene>
<keyword evidence="2" id="KW-1185">Reference proteome</keyword>
<dbReference type="EMBL" id="BSFP01000002">
    <property type="protein sequence ID" value="GLK98947.1"/>
    <property type="molecule type" value="Genomic_DNA"/>
</dbReference>
<dbReference type="Proteomes" id="UP001143480">
    <property type="component" value="Unassembled WGS sequence"/>
</dbReference>
<comment type="caution">
    <text evidence="1">The sequence shown here is derived from an EMBL/GenBank/DDBJ whole genome shotgun (WGS) entry which is preliminary data.</text>
</comment>
<name>A0A9W6NJE0_9ACTN</name>
<accession>A0A9W6NJE0</accession>
<dbReference type="AlphaFoldDB" id="A0A9W6NJE0"/>
<organism evidence="1 2">
    <name type="scientific">Dactylosporangium matsuzakiense</name>
    <dbReference type="NCBI Taxonomy" id="53360"/>
    <lineage>
        <taxon>Bacteria</taxon>
        <taxon>Bacillati</taxon>
        <taxon>Actinomycetota</taxon>
        <taxon>Actinomycetes</taxon>
        <taxon>Micromonosporales</taxon>
        <taxon>Micromonosporaceae</taxon>
        <taxon>Dactylosporangium</taxon>
    </lineage>
</organism>
<evidence type="ECO:0000313" key="1">
    <source>
        <dbReference type="EMBL" id="GLK98947.1"/>
    </source>
</evidence>
<protein>
    <submittedName>
        <fullName evidence="1">Uncharacterized protein</fullName>
    </submittedName>
</protein>